<dbReference type="GO" id="GO:0046872">
    <property type="term" value="F:metal ion binding"/>
    <property type="evidence" value="ECO:0007669"/>
    <property type="project" value="UniProtKB-KW"/>
</dbReference>
<dbReference type="RefSeq" id="WP_135647500.1">
    <property type="nucleotide sequence ID" value="NZ_RQGF01000004.1"/>
</dbReference>
<dbReference type="Pfam" id="PF02630">
    <property type="entry name" value="SCO1-SenC"/>
    <property type="match status" value="1"/>
</dbReference>
<keyword evidence="3" id="KW-0479">Metal-binding</keyword>
<name>A0A4R9KD42_9LEPT</name>
<keyword evidence="2 3" id="KW-0186">Copper</keyword>
<dbReference type="InterPro" id="IPR036249">
    <property type="entry name" value="Thioredoxin-like_sf"/>
</dbReference>
<feature type="disulfide bond" description="Redox-active" evidence="4">
    <location>
        <begin position="102"/>
        <end position="106"/>
    </location>
</feature>
<dbReference type="PROSITE" id="PS51352">
    <property type="entry name" value="THIOREDOXIN_2"/>
    <property type="match status" value="1"/>
</dbReference>
<evidence type="ECO:0000256" key="4">
    <source>
        <dbReference type="PIRSR" id="PIRSR603782-2"/>
    </source>
</evidence>
<dbReference type="SUPFAM" id="SSF52833">
    <property type="entry name" value="Thioredoxin-like"/>
    <property type="match status" value="1"/>
</dbReference>
<evidence type="ECO:0000256" key="2">
    <source>
        <dbReference type="ARBA" id="ARBA00023008"/>
    </source>
</evidence>
<evidence type="ECO:0000259" key="5">
    <source>
        <dbReference type="PROSITE" id="PS51352"/>
    </source>
</evidence>
<dbReference type="AlphaFoldDB" id="A0A4R9KD42"/>
<organism evidence="6 7">
    <name type="scientific">Leptospira sarikeiensis</name>
    <dbReference type="NCBI Taxonomy" id="2484943"/>
    <lineage>
        <taxon>Bacteria</taxon>
        <taxon>Pseudomonadati</taxon>
        <taxon>Spirochaetota</taxon>
        <taxon>Spirochaetia</taxon>
        <taxon>Leptospirales</taxon>
        <taxon>Leptospiraceae</taxon>
        <taxon>Leptospira</taxon>
    </lineage>
</organism>
<accession>A0A4R9KD42</accession>
<dbReference type="PANTHER" id="PTHR12151:SF25">
    <property type="entry name" value="LINALOOL DEHYDRATASE_ISOMERASE DOMAIN-CONTAINING PROTEIN"/>
    <property type="match status" value="1"/>
</dbReference>
<proteinExistence type="inferred from homology"/>
<dbReference type="Gene3D" id="3.40.30.10">
    <property type="entry name" value="Glutaredoxin"/>
    <property type="match status" value="1"/>
</dbReference>
<dbReference type="PANTHER" id="PTHR12151">
    <property type="entry name" value="ELECTRON TRANSPORT PROTIN SCO1/SENC FAMILY MEMBER"/>
    <property type="match status" value="1"/>
</dbReference>
<dbReference type="CDD" id="cd02968">
    <property type="entry name" value="SCO"/>
    <property type="match status" value="1"/>
</dbReference>
<reference evidence="6" key="1">
    <citation type="journal article" date="2019" name="PLoS Negl. Trop. Dis.">
        <title>Revisiting the worldwide diversity of Leptospira species in the environment.</title>
        <authorList>
            <person name="Vincent A.T."/>
            <person name="Schiettekatte O."/>
            <person name="Bourhy P."/>
            <person name="Veyrier F.J."/>
            <person name="Picardeau M."/>
        </authorList>
    </citation>
    <scope>NUCLEOTIDE SEQUENCE [LARGE SCALE GENOMIC DNA]</scope>
    <source>
        <strain evidence="6">201702455</strain>
    </source>
</reference>
<dbReference type="InterPro" id="IPR013766">
    <property type="entry name" value="Thioredoxin_domain"/>
</dbReference>
<sequence>MEIRSNFKLFCYLLFPCFLIFQDCKKDPQEEYSKEITSFSIPQKDKLPLYFGKDLQPVWEQENTDQPRVISKFIMKDQENQNVSEDSCKGKITIVSFFFTRCAGICPTITNNLSVVQKEFGLDPNVQILSFSATPDLDSPTVLKEYGAKRKIRYEKWKLLTGNQKEIYNLARDSFNADTAIPKEDAKKKLTENDFLHSDHVYLLDPQLRLRGIYNGKMRSSIEELNSDISVLKKEL</sequence>
<gene>
    <name evidence="6" type="ORF">EHQ64_00460</name>
</gene>
<feature type="binding site" evidence="3">
    <location>
        <position position="102"/>
    </location>
    <ligand>
        <name>Cu cation</name>
        <dbReference type="ChEBI" id="CHEBI:23378"/>
    </ligand>
</feature>
<evidence type="ECO:0000256" key="1">
    <source>
        <dbReference type="ARBA" id="ARBA00010996"/>
    </source>
</evidence>
<feature type="binding site" evidence="3">
    <location>
        <position position="106"/>
    </location>
    <ligand>
        <name>Cu cation</name>
        <dbReference type="ChEBI" id="CHEBI:23378"/>
    </ligand>
</feature>
<protein>
    <submittedName>
        <fullName evidence="6">SCO family protein</fullName>
    </submittedName>
</protein>
<feature type="binding site" evidence="3">
    <location>
        <position position="197"/>
    </location>
    <ligand>
        <name>Cu cation</name>
        <dbReference type="ChEBI" id="CHEBI:23378"/>
    </ligand>
</feature>
<evidence type="ECO:0000256" key="3">
    <source>
        <dbReference type="PIRSR" id="PIRSR603782-1"/>
    </source>
</evidence>
<keyword evidence="4" id="KW-1015">Disulfide bond</keyword>
<evidence type="ECO:0000313" key="7">
    <source>
        <dbReference type="Proteomes" id="UP000297762"/>
    </source>
</evidence>
<dbReference type="InterPro" id="IPR003782">
    <property type="entry name" value="SCO1/SenC"/>
</dbReference>
<evidence type="ECO:0000313" key="6">
    <source>
        <dbReference type="EMBL" id="TGL65781.1"/>
    </source>
</evidence>
<dbReference type="OrthoDB" id="339426at2"/>
<keyword evidence="7" id="KW-1185">Reference proteome</keyword>
<comment type="similarity">
    <text evidence="1">Belongs to the SCO1/2 family.</text>
</comment>
<feature type="domain" description="Thioredoxin" evidence="5">
    <location>
        <begin position="64"/>
        <end position="236"/>
    </location>
</feature>
<dbReference type="EMBL" id="RQGF01000004">
    <property type="protein sequence ID" value="TGL65781.1"/>
    <property type="molecule type" value="Genomic_DNA"/>
</dbReference>
<dbReference type="Proteomes" id="UP000297762">
    <property type="component" value="Unassembled WGS sequence"/>
</dbReference>
<comment type="caution">
    <text evidence="6">The sequence shown here is derived from an EMBL/GenBank/DDBJ whole genome shotgun (WGS) entry which is preliminary data.</text>
</comment>